<reference evidence="10 11" key="1">
    <citation type="journal article" date="2018" name="Vet. Microbiol.">
        <title>Characterisation of Staphylococcus felis isolated from cats using whole genome sequencing.</title>
        <authorList>
            <person name="Worthing K."/>
            <person name="Pang S."/>
            <person name="Trott D.J."/>
            <person name="Abraham S."/>
            <person name="Coombs G.W."/>
            <person name="Jordan D."/>
            <person name="McIntyre L."/>
            <person name="Davies M.R."/>
            <person name="Norris J."/>
        </authorList>
    </citation>
    <scope>NUCLEOTIDE SEQUENCE [LARGE SCALE GENOMIC DNA]</scope>
    <source>
        <strain evidence="10 11">F25</strain>
    </source>
</reference>
<dbReference type="Pfam" id="PF04647">
    <property type="entry name" value="AgrB"/>
    <property type="match status" value="1"/>
</dbReference>
<organism evidence="10 11">
    <name type="scientific">Staphylococcus felis</name>
    <dbReference type="NCBI Taxonomy" id="46127"/>
    <lineage>
        <taxon>Bacteria</taxon>
        <taxon>Bacillati</taxon>
        <taxon>Bacillota</taxon>
        <taxon>Bacilli</taxon>
        <taxon>Bacillales</taxon>
        <taxon>Staphylococcaceae</taxon>
        <taxon>Staphylococcus</taxon>
    </lineage>
</organism>
<comment type="function">
    <text evidence="9">Essential for the production of a quorum sensing system signal molecule, the autoinducing peptide (AIP). This quorum sensing system is responsible for the regulation of the expression of virulence factor genes. Involved in the proteolytic processing of AgrD, the precursor of AIP.</text>
</comment>
<evidence type="ECO:0000256" key="7">
    <source>
        <dbReference type="ARBA" id="ARBA00023026"/>
    </source>
</evidence>
<comment type="subcellular location">
    <subcellularLocation>
        <location evidence="9">Cell membrane</location>
        <topology evidence="9">Multi-pass membrane protein</topology>
    </subcellularLocation>
</comment>
<dbReference type="GO" id="GO:0006508">
    <property type="term" value="P:proteolysis"/>
    <property type="evidence" value="ECO:0007669"/>
    <property type="project" value="UniProtKB-KW"/>
</dbReference>
<accession>A0AAX1RU47</accession>
<dbReference type="SMART" id="SM00793">
    <property type="entry name" value="AgrB"/>
    <property type="match status" value="1"/>
</dbReference>
<protein>
    <recommendedName>
        <fullName evidence="9">Accessory gene regulator protein B</fullName>
        <ecNumber evidence="9">3.4.-.-</ecNumber>
    </recommendedName>
</protein>
<evidence type="ECO:0000256" key="9">
    <source>
        <dbReference type="HAMAP-Rule" id="MF_00784"/>
    </source>
</evidence>
<proteinExistence type="inferred from homology"/>
<dbReference type="RefSeq" id="WP_115856976.1">
    <property type="nucleotide sequence ID" value="NZ_CAJUZR010000002.1"/>
</dbReference>
<comment type="caution">
    <text evidence="10">The sequence shown here is derived from an EMBL/GenBank/DDBJ whole genome shotgun (WGS) entry which is preliminary data.</text>
</comment>
<sequence length="188" mass="21717">MRIIDQAIEQFALKLKEKQHLDHIEFLKVRLGMQVVAINLFKGIVTYGLALLLNIFLYTLTVHISYFVLRYFSHGAHAKSSLLCHIQNIVFFVIIPFLINYYDITFSYMLFLTIIGLIVVIRYAPAATRKQPIKSSRKKGLKLKSIVAMITLIVISIFMPQPYQQLICYGLILQAVTLLPIFFPKEEH</sequence>
<evidence type="ECO:0000256" key="5">
    <source>
        <dbReference type="ARBA" id="ARBA00022801"/>
    </source>
</evidence>
<dbReference type="Proteomes" id="UP000256337">
    <property type="component" value="Unassembled WGS sequence"/>
</dbReference>
<evidence type="ECO:0000256" key="3">
    <source>
        <dbReference type="ARBA" id="ARBA00022670"/>
    </source>
</evidence>
<evidence type="ECO:0000256" key="6">
    <source>
        <dbReference type="ARBA" id="ARBA00022989"/>
    </source>
</evidence>
<dbReference type="GO" id="GO:0008233">
    <property type="term" value="F:peptidase activity"/>
    <property type="evidence" value="ECO:0007669"/>
    <property type="project" value="UniProtKB-UniRule"/>
</dbReference>
<dbReference type="GO" id="GO:0005886">
    <property type="term" value="C:plasma membrane"/>
    <property type="evidence" value="ECO:0007669"/>
    <property type="project" value="UniProtKB-SubCell"/>
</dbReference>
<keyword evidence="1 9" id="KW-1003">Cell membrane</keyword>
<dbReference type="AlphaFoldDB" id="A0AAX1RU47"/>
<dbReference type="HAMAP" id="MF_00784">
    <property type="entry name" value="AgrB"/>
    <property type="match status" value="1"/>
</dbReference>
<keyword evidence="3 9" id="KW-0645">Protease</keyword>
<gene>
    <name evidence="9" type="primary">agrB</name>
    <name evidence="10" type="ORF">DOS76_08170</name>
</gene>
<dbReference type="EC" id="3.4.-.-" evidence="9"/>
<feature type="transmembrane region" description="Helical" evidence="9">
    <location>
        <begin position="44"/>
        <end position="69"/>
    </location>
</feature>
<feature type="transmembrane region" description="Helical" evidence="9">
    <location>
        <begin position="105"/>
        <end position="123"/>
    </location>
</feature>
<evidence type="ECO:0000313" key="11">
    <source>
        <dbReference type="Proteomes" id="UP000256337"/>
    </source>
</evidence>
<evidence type="ECO:0000313" key="10">
    <source>
        <dbReference type="EMBL" id="REI20768.1"/>
    </source>
</evidence>
<feature type="transmembrane region" description="Helical" evidence="9">
    <location>
        <begin position="143"/>
        <end position="160"/>
    </location>
</feature>
<feature type="transmembrane region" description="Helical" evidence="9">
    <location>
        <begin position="81"/>
        <end position="99"/>
    </location>
</feature>
<keyword evidence="7 9" id="KW-0843">Virulence</keyword>
<keyword evidence="5 9" id="KW-0378">Hydrolase</keyword>
<evidence type="ECO:0000256" key="1">
    <source>
        <dbReference type="ARBA" id="ARBA00022475"/>
    </source>
</evidence>
<keyword evidence="6 9" id="KW-1133">Transmembrane helix</keyword>
<keyword evidence="4 9" id="KW-0812">Transmembrane</keyword>
<evidence type="ECO:0000256" key="2">
    <source>
        <dbReference type="ARBA" id="ARBA00022654"/>
    </source>
</evidence>
<evidence type="ECO:0000256" key="8">
    <source>
        <dbReference type="ARBA" id="ARBA00023136"/>
    </source>
</evidence>
<keyword evidence="2 9" id="KW-0673">Quorum sensing</keyword>
<dbReference type="EMBL" id="QKYD01000121">
    <property type="protein sequence ID" value="REI20768.1"/>
    <property type="molecule type" value="Genomic_DNA"/>
</dbReference>
<name>A0AAX1RU47_9STAP</name>
<evidence type="ECO:0000256" key="4">
    <source>
        <dbReference type="ARBA" id="ARBA00022692"/>
    </source>
</evidence>
<keyword evidence="8 9" id="KW-0472">Membrane</keyword>
<dbReference type="InterPro" id="IPR006741">
    <property type="entry name" value="AgrB"/>
</dbReference>
<dbReference type="GO" id="GO:0009372">
    <property type="term" value="P:quorum sensing"/>
    <property type="evidence" value="ECO:0007669"/>
    <property type="project" value="UniProtKB-UniRule"/>
</dbReference>
<comment type="similarity">
    <text evidence="9">Belongs to the AgrB family.</text>
</comment>